<evidence type="ECO:0000313" key="2">
    <source>
        <dbReference type="Proteomes" id="UP001226720"/>
    </source>
</evidence>
<organism evidence="1 2">
    <name type="scientific">Guptibacillus hwajinpoensis</name>
    <dbReference type="NCBI Taxonomy" id="208199"/>
    <lineage>
        <taxon>Bacteria</taxon>
        <taxon>Bacillati</taxon>
        <taxon>Bacillota</taxon>
        <taxon>Bacilli</taxon>
        <taxon>Bacillales</taxon>
        <taxon>Guptibacillaceae</taxon>
        <taxon>Guptibacillus</taxon>
    </lineage>
</organism>
<sequence length="76" mass="9106">MNNIKVTFSMVGEERKISFENLEEISNEKLRNKLNDQLRSWEYSLREAALTHYLNQKIGKEETKKFKVTFVRKTPK</sequence>
<reference evidence="1" key="1">
    <citation type="submission" date="2023-07" db="EMBL/GenBank/DDBJ databases">
        <title>Genomic Encyclopedia of Type Strains, Phase IV (KMG-IV): sequencing the most valuable type-strain genomes for metagenomic binning, comparative biology and taxonomic classification.</title>
        <authorList>
            <person name="Goeker M."/>
        </authorList>
    </citation>
    <scope>NUCLEOTIDE SEQUENCE [LARGE SCALE GENOMIC DNA]</scope>
    <source>
        <strain evidence="1">JSM 076093</strain>
    </source>
</reference>
<keyword evidence="2" id="KW-1185">Reference proteome</keyword>
<dbReference type="Proteomes" id="UP001226720">
    <property type="component" value="Unassembled WGS sequence"/>
</dbReference>
<evidence type="ECO:0000313" key="1">
    <source>
        <dbReference type="EMBL" id="MDQ0482696.1"/>
    </source>
</evidence>
<dbReference type="RefSeq" id="WP_301550462.1">
    <property type="nucleotide sequence ID" value="NZ_JAQRMZ010000001.1"/>
</dbReference>
<protein>
    <submittedName>
        <fullName evidence="1">Uncharacterized protein</fullName>
    </submittedName>
</protein>
<accession>A0ABU0K2J1</accession>
<proteinExistence type="predicted"/>
<comment type="caution">
    <text evidence="1">The sequence shown here is derived from an EMBL/GenBank/DDBJ whole genome shotgun (WGS) entry which is preliminary data.</text>
</comment>
<dbReference type="GeneID" id="301325711"/>
<gene>
    <name evidence="1" type="ORF">QO000_001665</name>
</gene>
<name>A0ABU0K2J1_9BACL</name>
<dbReference type="EMBL" id="JAUSWM010000002">
    <property type="protein sequence ID" value="MDQ0482696.1"/>
    <property type="molecule type" value="Genomic_DNA"/>
</dbReference>